<feature type="domain" description="Pyridoxamine kinase/Phosphomethylpyrimidine kinase" evidence="6">
    <location>
        <begin position="64"/>
        <end position="232"/>
    </location>
</feature>
<evidence type="ECO:0000256" key="4">
    <source>
        <dbReference type="ARBA" id="ARBA00022777"/>
    </source>
</evidence>
<evidence type="ECO:0000256" key="3">
    <source>
        <dbReference type="ARBA" id="ARBA00022741"/>
    </source>
</evidence>
<dbReference type="AlphaFoldDB" id="A0A1S6QL28"/>
<dbReference type="InterPro" id="IPR013749">
    <property type="entry name" value="PM/HMP-P_kinase-1"/>
</dbReference>
<dbReference type="GO" id="GO:0005829">
    <property type="term" value="C:cytosol"/>
    <property type="evidence" value="ECO:0007669"/>
    <property type="project" value="TreeGrafter"/>
</dbReference>
<dbReference type="Gene3D" id="3.40.1190.20">
    <property type="match status" value="1"/>
</dbReference>
<dbReference type="PANTHER" id="PTHR10534:SF2">
    <property type="entry name" value="PYRIDOXAL KINASE"/>
    <property type="match status" value="1"/>
</dbReference>
<dbReference type="Pfam" id="PF08543">
    <property type="entry name" value="Phos_pyr_kin"/>
    <property type="match status" value="1"/>
</dbReference>
<dbReference type="eggNOG" id="COG2240">
    <property type="taxonomic scope" value="Bacteria"/>
</dbReference>
<evidence type="ECO:0000256" key="5">
    <source>
        <dbReference type="ARBA" id="ARBA00022840"/>
    </source>
</evidence>
<gene>
    <name evidence="7" type="ORF">PL11_004440</name>
</gene>
<dbReference type="EC" id="2.7.1.35" evidence="1"/>
<dbReference type="GO" id="GO:0005524">
    <property type="term" value="F:ATP binding"/>
    <property type="evidence" value="ECO:0007669"/>
    <property type="project" value="UniProtKB-KW"/>
</dbReference>
<evidence type="ECO:0000259" key="6">
    <source>
        <dbReference type="Pfam" id="PF08543"/>
    </source>
</evidence>
<dbReference type="KEGG" id="lcu:PL11_004440"/>
<dbReference type="EMBL" id="CP018906">
    <property type="protein sequence ID" value="AQW22324.1"/>
    <property type="molecule type" value="Genomic_DNA"/>
</dbReference>
<keyword evidence="5" id="KW-0067">ATP-binding</keyword>
<evidence type="ECO:0000313" key="7">
    <source>
        <dbReference type="EMBL" id="AQW22324.1"/>
    </source>
</evidence>
<dbReference type="InterPro" id="IPR029056">
    <property type="entry name" value="Ribokinase-like"/>
</dbReference>
<dbReference type="InterPro" id="IPR004625">
    <property type="entry name" value="PyrdxlKinase"/>
</dbReference>
<evidence type="ECO:0000256" key="1">
    <source>
        <dbReference type="ARBA" id="ARBA00012104"/>
    </source>
</evidence>
<keyword evidence="3" id="KW-0547">Nucleotide-binding</keyword>
<protein>
    <recommendedName>
        <fullName evidence="1">pyridoxal kinase</fullName>
        <ecNumber evidence="1">2.7.1.35</ecNumber>
    </recommendedName>
</protein>
<dbReference type="PANTHER" id="PTHR10534">
    <property type="entry name" value="PYRIDOXAL KINASE"/>
    <property type="match status" value="1"/>
</dbReference>
<evidence type="ECO:0000256" key="2">
    <source>
        <dbReference type="ARBA" id="ARBA00022679"/>
    </source>
</evidence>
<dbReference type="GO" id="GO:0008478">
    <property type="term" value="F:pyridoxal kinase activity"/>
    <property type="evidence" value="ECO:0007669"/>
    <property type="project" value="UniProtKB-EC"/>
</dbReference>
<keyword evidence="8" id="KW-1185">Reference proteome</keyword>
<dbReference type="Proteomes" id="UP000030361">
    <property type="component" value="Chromosome"/>
</dbReference>
<dbReference type="SUPFAM" id="SSF53613">
    <property type="entry name" value="Ribokinase-like"/>
    <property type="match status" value="1"/>
</dbReference>
<accession>A0A1S6QL28</accession>
<keyword evidence="2" id="KW-0808">Transferase</keyword>
<organism evidence="7 8">
    <name type="scientific">Lentilactobacillus curieae</name>
    <dbReference type="NCBI Taxonomy" id="1138822"/>
    <lineage>
        <taxon>Bacteria</taxon>
        <taxon>Bacillati</taxon>
        <taxon>Bacillota</taxon>
        <taxon>Bacilli</taxon>
        <taxon>Lactobacillales</taxon>
        <taxon>Lactobacillaceae</taxon>
        <taxon>Lentilactobacillus</taxon>
    </lineage>
</organism>
<keyword evidence="4" id="KW-0418">Kinase</keyword>
<reference evidence="7 8" key="1">
    <citation type="journal article" date="2015" name="Genome Announc.">
        <title>Genome Sequence of Lactobacillus curieae CCTCC M 2011381T, a Novel Producer of Gamma-aminobutyric Acid.</title>
        <authorList>
            <person name="Wang Y."/>
            <person name="Wang Y."/>
            <person name="Lang C."/>
            <person name="Wei D."/>
            <person name="Xu P."/>
            <person name="Xie J."/>
        </authorList>
    </citation>
    <scope>NUCLEOTIDE SEQUENCE [LARGE SCALE GENOMIC DNA]</scope>
    <source>
        <strain evidence="7 8">CCTCC M 2011381</strain>
    </source>
</reference>
<evidence type="ECO:0000313" key="8">
    <source>
        <dbReference type="Proteomes" id="UP000030361"/>
    </source>
</evidence>
<sequence>MSLTAAEAVMSAFDFPVVGLPTQIFSTQTEGFGEPVALTIDEWQQQAFEHWEKAKITDFSSGLIGYIGKAEIAENLVNFINHHTLDRLVVDPVMGDQGSFYPGIFPEYASAIKRLVKNADVITPNLFELGTLIGHEVEDVDGAINELTASTNPNLRVVVTGIVRDNQIGVLYRDDSVLRWVGSPRVAGHFYGTGDLFAALLTGYLTAGLPFNRSVELSQRGTYLAVVKTANLSESLRKFGMSLSATLADIINNMQREK</sequence>
<proteinExistence type="predicted"/>
<dbReference type="GO" id="GO:0009443">
    <property type="term" value="P:pyridoxal 5'-phosphate salvage"/>
    <property type="evidence" value="ECO:0007669"/>
    <property type="project" value="InterPro"/>
</dbReference>
<name>A0A1S6QL28_9LACO</name>